<organism evidence="1 2">
    <name type="scientific">Owenia fusiformis</name>
    <name type="common">Polychaete worm</name>
    <dbReference type="NCBI Taxonomy" id="6347"/>
    <lineage>
        <taxon>Eukaryota</taxon>
        <taxon>Metazoa</taxon>
        <taxon>Spiralia</taxon>
        <taxon>Lophotrochozoa</taxon>
        <taxon>Annelida</taxon>
        <taxon>Polychaeta</taxon>
        <taxon>Sedentaria</taxon>
        <taxon>Canalipalpata</taxon>
        <taxon>Sabellida</taxon>
        <taxon>Oweniida</taxon>
        <taxon>Oweniidae</taxon>
        <taxon>Owenia</taxon>
    </lineage>
</organism>
<gene>
    <name evidence="1" type="ORF">OFUS_LOCUS4009</name>
</gene>
<dbReference type="EMBL" id="CAIIXF020000002">
    <property type="protein sequence ID" value="CAH1776879.1"/>
    <property type="molecule type" value="Genomic_DNA"/>
</dbReference>
<dbReference type="Proteomes" id="UP000749559">
    <property type="component" value="Unassembled WGS sequence"/>
</dbReference>
<sequence length="513" mass="57311">MCLKLLGTFLHFLVIVAAIPCDDTDPVFQPCLDNYFGPVAPGEDALLCVDPFTGGEVGVCDEANCNCSSGVIDASETFRRHGEDLIGLDSSTLTGSAKTAFDEVLEKADMAQIKEETSVYILLANEEALILFVRGLSGGTFVCQGLSQLMNTLWNLKTAIDDAIVVFDALPQQPATDAILKVYRENSNFLNWMKIIYFPKILDLLELECTKDDHCGDRHKPYCIVGMDQCFCSAECRNDNDCNELSKPNCRSNRAGIMICGDPHVSQTIKGTHHRLCYDFYGKPGATYMFLKDRAIEVVATFIDAKNITAGSFVEYVGTLGIKMGETHILITPTKIQVNMKETKTYYWVAQKINLDIGWISVTRKQLHVFIEEADVKVKVLVTRKGKASGLPFLNFGITEIEELSESAEGIMGSIGNEAMFHAARDNDGFVTWSDITIPVKLDKQNCVKIVEHFRGNFTDRLQEFEIMDAYGYDINWNDMNENDDTLRYDENEISLYADDDDDDENDEDSVIA</sequence>
<keyword evidence="2" id="KW-1185">Reference proteome</keyword>
<protein>
    <submittedName>
        <fullName evidence="1">Uncharacterized protein</fullName>
    </submittedName>
</protein>
<comment type="caution">
    <text evidence="1">The sequence shown here is derived from an EMBL/GenBank/DDBJ whole genome shotgun (WGS) entry which is preliminary data.</text>
</comment>
<evidence type="ECO:0000313" key="2">
    <source>
        <dbReference type="Proteomes" id="UP000749559"/>
    </source>
</evidence>
<reference evidence="1" key="1">
    <citation type="submission" date="2022-03" db="EMBL/GenBank/DDBJ databases">
        <authorList>
            <person name="Martin C."/>
        </authorList>
    </citation>
    <scope>NUCLEOTIDE SEQUENCE</scope>
</reference>
<accession>A0A8J1XL62</accession>
<proteinExistence type="predicted"/>
<dbReference type="AlphaFoldDB" id="A0A8J1XL62"/>
<evidence type="ECO:0000313" key="1">
    <source>
        <dbReference type="EMBL" id="CAH1776879.1"/>
    </source>
</evidence>
<name>A0A8J1XL62_OWEFU</name>